<dbReference type="EMBL" id="NCKU01008228">
    <property type="protein sequence ID" value="RWS02054.1"/>
    <property type="molecule type" value="Genomic_DNA"/>
</dbReference>
<dbReference type="Gene3D" id="3.60.10.10">
    <property type="entry name" value="Endonuclease/exonuclease/phosphatase"/>
    <property type="match status" value="1"/>
</dbReference>
<name>A0A443QGA9_9ACAR</name>
<keyword evidence="3" id="KW-1185">Reference proteome</keyword>
<evidence type="ECO:0000313" key="2">
    <source>
        <dbReference type="EMBL" id="RWS02054.1"/>
    </source>
</evidence>
<organism evidence="2 3">
    <name type="scientific">Dinothrombium tinctorium</name>
    <dbReference type="NCBI Taxonomy" id="1965070"/>
    <lineage>
        <taxon>Eukaryota</taxon>
        <taxon>Metazoa</taxon>
        <taxon>Ecdysozoa</taxon>
        <taxon>Arthropoda</taxon>
        <taxon>Chelicerata</taxon>
        <taxon>Arachnida</taxon>
        <taxon>Acari</taxon>
        <taxon>Acariformes</taxon>
        <taxon>Trombidiformes</taxon>
        <taxon>Prostigmata</taxon>
        <taxon>Anystina</taxon>
        <taxon>Parasitengona</taxon>
        <taxon>Trombidioidea</taxon>
        <taxon>Trombidiidae</taxon>
        <taxon>Dinothrombium</taxon>
    </lineage>
</organism>
<evidence type="ECO:0000313" key="3">
    <source>
        <dbReference type="Proteomes" id="UP000285301"/>
    </source>
</evidence>
<dbReference type="InterPro" id="IPR036691">
    <property type="entry name" value="Endo/exonu/phosph_ase_sf"/>
</dbReference>
<sequence length="191" mass="22351">MPKNEKGLKVMHLNVRSILTKIDEIKTIVNSIAPDIFCISETWLDAEIADFHIGLTGYEIERTDRHKRSGGGLVIFIKESRNFEFKTIKLDAQFEHICLELRFKNTKPLYLLLIYNPPNSTSFIENFEIAIQDFSLKELILIGDFNMDLFKEKFQKSWEKLLIGKGFIQYIKEATRITNESETLIDHIFFQ</sequence>
<dbReference type="PANTHER" id="PTHR33776:SF4">
    <property type="entry name" value="ENDONUCLEASE_EXONUCLEASE_PHOSPHATASE DOMAIN-CONTAINING PROTEIN"/>
    <property type="match status" value="1"/>
</dbReference>
<feature type="domain" description="Endonuclease/exonuclease/phosphatase" evidence="1">
    <location>
        <begin position="12"/>
        <end position="190"/>
    </location>
</feature>
<reference evidence="2 3" key="1">
    <citation type="journal article" date="2018" name="Gigascience">
        <title>Genomes of trombidid mites reveal novel predicted allergens and laterally-transferred genes associated with secondary metabolism.</title>
        <authorList>
            <person name="Dong X."/>
            <person name="Chaisiri K."/>
            <person name="Xia D."/>
            <person name="Armstrong S.D."/>
            <person name="Fang Y."/>
            <person name="Donnelly M.J."/>
            <person name="Kadowaki T."/>
            <person name="McGarry J.W."/>
            <person name="Darby A.C."/>
            <person name="Makepeace B.L."/>
        </authorList>
    </citation>
    <scope>NUCLEOTIDE SEQUENCE [LARGE SCALE GENOMIC DNA]</scope>
    <source>
        <strain evidence="2">UoL-WK</strain>
    </source>
</reference>
<dbReference type="InterPro" id="IPR005135">
    <property type="entry name" value="Endo/exonuclease/phosphatase"/>
</dbReference>
<comment type="caution">
    <text evidence="2">The sequence shown here is derived from an EMBL/GenBank/DDBJ whole genome shotgun (WGS) entry which is preliminary data.</text>
</comment>
<gene>
    <name evidence="2" type="ORF">B4U79_19147</name>
</gene>
<dbReference type="PANTHER" id="PTHR33776">
    <property type="entry name" value="ENDO/EXONUCLEASE/PHOSPHATASE DOMAIN-CONTAINING PROTEIN"/>
    <property type="match status" value="1"/>
</dbReference>
<dbReference type="SUPFAM" id="SSF56219">
    <property type="entry name" value="DNase I-like"/>
    <property type="match status" value="1"/>
</dbReference>
<dbReference type="GO" id="GO:0003824">
    <property type="term" value="F:catalytic activity"/>
    <property type="evidence" value="ECO:0007669"/>
    <property type="project" value="InterPro"/>
</dbReference>
<dbReference type="Pfam" id="PF03372">
    <property type="entry name" value="Exo_endo_phos"/>
    <property type="match status" value="1"/>
</dbReference>
<dbReference type="AlphaFoldDB" id="A0A443QGA9"/>
<dbReference type="OrthoDB" id="6494786at2759"/>
<evidence type="ECO:0000259" key="1">
    <source>
        <dbReference type="Pfam" id="PF03372"/>
    </source>
</evidence>
<protein>
    <recommendedName>
        <fullName evidence="1">Endonuclease/exonuclease/phosphatase domain-containing protein</fullName>
    </recommendedName>
</protein>
<dbReference type="STRING" id="1965070.A0A443QGA9"/>
<proteinExistence type="predicted"/>
<accession>A0A443QGA9</accession>
<dbReference type="Proteomes" id="UP000285301">
    <property type="component" value="Unassembled WGS sequence"/>
</dbReference>